<dbReference type="GO" id="GO:0005576">
    <property type="term" value="C:extracellular region"/>
    <property type="evidence" value="ECO:0007669"/>
    <property type="project" value="TreeGrafter"/>
</dbReference>
<evidence type="ECO:0000313" key="3">
    <source>
        <dbReference type="Proteomes" id="UP000759131"/>
    </source>
</evidence>
<sequence length="526" mass="59232">FDKYSKNKKLFVSLNYISCEPWVGGKDNYYAFAKAENPLLKPPKVRKPPYIPTNIDCLDTFGKIRLNANQNGLSPKNTLCGDLNLGFVPKNPMGQNVLGQPYPFDIIKNKTLHFLANALPVLKQRMHTIPKVAKLFKPSDIFEQPSVPSHRRFAREANASSSAGVLSEVKTINNSEKNGTDFLRQNLCEGNSICQAFDALKSDGPFSKTFLSNVVSAVSNAATIGNIASMVNQYGGQLSDLQPNNNNMNANNDNKSTISQVLSTLSTISGSNNYSPWISIIDYISSFQNSNKFPSRRRKPLEPEDLLPEPTEQSTTPCPAIEEYISPTFARNYQGIWKYVVQIPSEGKNKCDFIDGACSESPRWVSLLVAEIYYPDVYFPVSGEKPLNHMNINQNNQIISVKNNHKLKTRITPSMNFPTYGDDLRRMDVSEEQQNKRQQITPRNGRKVSTKIKMQDIDGLDDEMVAKTSKTPVKECDGYDKIGCYVVRVYYDWFLVNGSCKCWKSVKGNQYNSINEAIKRIFIGKW</sequence>
<evidence type="ECO:0000313" key="2">
    <source>
        <dbReference type="EMBL" id="CAD7633638.1"/>
    </source>
</evidence>
<organism evidence="2">
    <name type="scientific">Medioppia subpectinata</name>
    <dbReference type="NCBI Taxonomy" id="1979941"/>
    <lineage>
        <taxon>Eukaryota</taxon>
        <taxon>Metazoa</taxon>
        <taxon>Ecdysozoa</taxon>
        <taxon>Arthropoda</taxon>
        <taxon>Chelicerata</taxon>
        <taxon>Arachnida</taxon>
        <taxon>Acari</taxon>
        <taxon>Acariformes</taxon>
        <taxon>Sarcoptiformes</taxon>
        <taxon>Oribatida</taxon>
        <taxon>Brachypylina</taxon>
        <taxon>Oppioidea</taxon>
        <taxon>Oppiidae</taxon>
        <taxon>Medioppia</taxon>
    </lineage>
</organism>
<dbReference type="SUPFAM" id="SSF57501">
    <property type="entry name" value="Cystine-knot cytokines"/>
    <property type="match status" value="1"/>
</dbReference>
<accession>A0A7R9Q6T7</accession>
<dbReference type="Proteomes" id="UP000759131">
    <property type="component" value="Unassembled WGS sequence"/>
</dbReference>
<feature type="region of interest" description="Disordered" evidence="1">
    <location>
        <begin position="294"/>
        <end position="317"/>
    </location>
</feature>
<dbReference type="EMBL" id="OC867670">
    <property type="protein sequence ID" value="CAD7633638.1"/>
    <property type="molecule type" value="Genomic_DNA"/>
</dbReference>
<gene>
    <name evidence="2" type="ORF">OSB1V03_LOCUS14034</name>
</gene>
<dbReference type="GO" id="GO:0005121">
    <property type="term" value="F:Toll binding"/>
    <property type="evidence" value="ECO:0007669"/>
    <property type="project" value="TreeGrafter"/>
</dbReference>
<dbReference type="GO" id="GO:0008083">
    <property type="term" value="F:growth factor activity"/>
    <property type="evidence" value="ECO:0007669"/>
    <property type="project" value="TreeGrafter"/>
</dbReference>
<dbReference type="OrthoDB" id="6342974at2759"/>
<dbReference type="GO" id="GO:0021556">
    <property type="term" value="P:central nervous system formation"/>
    <property type="evidence" value="ECO:0007669"/>
    <property type="project" value="TreeGrafter"/>
</dbReference>
<keyword evidence="3" id="KW-1185">Reference proteome</keyword>
<evidence type="ECO:0000256" key="1">
    <source>
        <dbReference type="SAM" id="MobiDB-lite"/>
    </source>
</evidence>
<dbReference type="AlphaFoldDB" id="A0A7R9Q6T7"/>
<name>A0A7R9Q6T7_9ACAR</name>
<dbReference type="PANTHER" id="PTHR23199">
    <property type="entry name" value="NEUROTROPHIN 1-RELATED"/>
    <property type="match status" value="1"/>
</dbReference>
<dbReference type="GO" id="GO:0045087">
    <property type="term" value="P:innate immune response"/>
    <property type="evidence" value="ECO:0007669"/>
    <property type="project" value="TreeGrafter"/>
</dbReference>
<dbReference type="PANTHER" id="PTHR23199:SF7">
    <property type="entry name" value="RE45222P"/>
    <property type="match status" value="1"/>
</dbReference>
<dbReference type="EMBL" id="CAJPIZ010013095">
    <property type="protein sequence ID" value="CAG2114068.1"/>
    <property type="molecule type" value="Genomic_DNA"/>
</dbReference>
<proteinExistence type="predicted"/>
<reference evidence="2" key="1">
    <citation type="submission" date="2020-11" db="EMBL/GenBank/DDBJ databases">
        <authorList>
            <person name="Tran Van P."/>
        </authorList>
    </citation>
    <scope>NUCLEOTIDE SEQUENCE</scope>
</reference>
<dbReference type="InterPro" id="IPR052444">
    <property type="entry name" value="Spz/Toll_ligand-like"/>
</dbReference>
<protein>
    <submittedName>
        <fullName evidence="2">Uncharacterized protein</fullName>
    </submittedName>
</protein>
<dbReference type="InterPro" id="IPR029034">
    <property type="entry name" value="Cystine-knot_cytokine"/>
</dbReference>
<feature type="non-terminal residue" evidence="2">
    <location>
        <position position="526"/>
    </location>
</feature>